<keyword evidence="2" id="KW-1185">Reference proteome</keyword>
<comment type="caution">
    <text evidence="1">The sequence shown here is derived from an EMBL/GenBank/DDBJ whole genome shotgun (WGS) entry which is preliminary data.</text>
</comment>
<protein>
    <submittedName>
        <fullName evidence="1">Uncharacterized protein</fullName>
    </submittedName>
</protein>
<sequence length="129" mass="14262">MFNVYLLASGAVEFPPERRKALLLHCLGAEGQRIFNTLPDTKPPSTAQGMGKDATSKPDEYDVAVASLAQHFATTSNPVIERHRFHQRFQSPGESIYDFVAALRELATPCCFASQQEALRDQFVTGSVF</sequence>
<proteinExistence type="predicted"/>
<dbReference type="EMBL" id="JABSTQ010004543">
    <property type="protein sequence ID" value="KAG0441812.1"/>
    <property type="molecule type" value="Genomic_DNA"/>
</dbReference>
<name>A0AC60QSE7_IXOPE</name>
<reference evidence="1 2" key="1">
    <citation type="journal article" date="2020" name="Cell">
        <title>Large-Scale Comparative Analyses of Tick Genomes Elucidate Their Genetic Diversity and Vector Capacities.</title>
        <authorList>
            <consortium name="Tick Genome and Microbiome Consortium (TIGMIC)"/>
            <person name="Jia N."/>
            <person name="Wang J."/>
            <person name="Shi W."/>
            <person name="Du L."/>
            <person name="Sun Y."/>
            <person name="Zhan W."/>
            <person name="Jiang J.F."/>
            <person name="Wang Q."/>
            <person name="Zhang B."/>
            <person name="Ji P."/>
            <person name="Bell-Sakyi L."/>
            <person name="Cui X.M."/>
            <person name="Yuan T.T."/>
            <person name="Jiang B.G."/>
            <person name="Yang W.F."/>
            <person name="Lam T.T."/>
            <person name="Chang Q.C."/>
            <person name="Ding S.J."/>
            <person name="Wang X.J."/>
            <person name="Zhu J.G."/>
            <person name="Ruan X.D."/>
            <person name="Zhao L."/>
            <person name="Wei J.T."/>
            <person name="Ye R.Z."/>
            <person name="Que T.C."/>
            <person name="Du C.H."/>
            <person name="Zhou Y.H."/>
            <person name="Cheng J.X."/>
            <person name="Dai P.F."/>
            <person name="Guo W.B."/>
            <person name="Han X.H."/>
            <person name="Huang E.J."/>
            <person name="Li L.F."/>
            <person name="Wei W."/>
            <person name="Gao Y.C."/>
            <person name="Liu J.Z."/>
            <person name="Shao H.Z."/>
            <person name="Wang X."/>
            <person name="Wang C.C."/>
            <person name="Yang T.C."/>
            <person name="Huo Q.B."/>
            <person name="Li W."/>
            <person name="Chen H.Y."/>
            <person name="Chen S.E."/>
            <person name="Zhou L.G."/>
            <person name="Ni X.B."/>
            <person name="Tian J.H."/>
            <person name="Sheng Y."/>
            <person name="Liu T."/>
            <person name="Pan Y.S."/>
            <person name="Xia L.Y."/>
            <person name="Li J."/>
            <person name="Zhao F."/>
            <person name="Cao W.C."/>
        </authorList>
    </citation>
    <scope>NUCLEOTIDE SEQUENCE [LARGE SCALE GENOMIC DNA]</scope>
    <source>
        <strain evidence="1">Iper-2018</strain>
    </source>
</reference>
<dbReference type="Proteomes" id="UP000805193">
    <property type="component" value="Unassembled WGS sequence"/>
</dbReference>
<evidence type="ECO:0000313" key="2">
    <source>
        <dbReference type="Proteomes" id="UP000805193"/>
    </source>
</evidence>
<evidence type="ECO:0000313" key="1">
    <source>
        <dbReference type="EMBL" id="KAG0441812.1"/>
    </source>
</evidence>
<accession>A0AC60QSE7</accession>
<organism evidence="1 2">
    <name type="scientific">Ixodes persulcatus</name>
    <name type="common">Taiga tick</name>
    <dbReference type="NCBI Taxonomy" id="34615"/>
    <lineage>
        <taxon>Eukaryota</taxon>
        <taxon>Metazoa</taxon>
        <taxon>Ecdysozoa</taxon>
        <taxon>Arthropoda</taxon>
        <taxon>Chelicerata</taxon>
        <taxon>Arachnida</taxon>
        <taxon>Acari</taxon>
        <taxon>Parasitiformes</taxon>
        <taxon>Ixodida</taxon>
        <taxon>Ixodoidea</taxon>
        <taxon>Ixodidae</taxon>
        <taxon>Ixodinae</taxon>
        <taxon>Ixodes</taxon>
    </lineage>
</organism>
<gene>
    <name evidence="1" type="ORF">HPB47_015844</name>
</gene>